<feature type="region of interest" description="Disordered" evidence="1">
    <location>
        <begin position="249"/>
        <end position="274"/>
    </location>
</feature>
<dbReference type="RefSeq" id="WP_377046421.1">
    <property type="nucleotide sequence ID" value="NZ_JBHLUN010000017.1"/>
</dbReference>
<dbReference type="GO" id="GO:0016787">
    <property type="term" value="F:hydrolase activity"/>
    <property type="evidence" value="ECO:0007669"/>
    <property type="project" value="UniProtKB-KW"/>
</dbReference>
<reference evidence="2 3" key="1">
    <citation type="submission" date="2024-09" db="EMBL/GenBank/DDBJ databases">
        <authorList>
            <person name="Sun Q."/>
            <person name="Mori K."/>
        </authorList>
    </citation>
    <scope>NUCLEOTIDE SEQUENCE [LARGE SCALE GENOMIC DNA]</scope>
    <source>
        <strain evidence="2 3">TBRC 5777</strain>
    </source>
</reference>
<sequence>MTALDAPVRPAIGLTLDAEDAGGWSKLPWYAIRQNYCEAVAAAGGLPVVLPHHAALAEDYLDRLDGLVVTGGAFDVDPALYGGGERHATVVLKSGRTAFELAVLRGALARDMPVLGICGGEQLLAVALGGTLIQHIPDSVPQALAHEQPNPRTEPGHEVAVVPGTLLSRITGGAARLSVNSAHHQAVATPGIGAVVSGTAPDGVVEAIEHAGFRFCLGVQWHPEYGVDPRDGDIFRAFVRACAEWREAAGQPAGSGQGSVGQGSAERGGVERVA</sequence>
<gene>
    <name evidence="2" type="ORF">ACFFGY_20640</name>
</gene>
<comment type="caution">
    <text evidence="2">The sequence shown here is derived from an EMBL/GenBank/DDBJ whole genome shotgun (WGS) entry which is preliminary data.</text>
</comment>
<dbReference type="PANTHER" id="PTHR43235:SF1">
    <property type="entry name" value="GLUTAMINE AMIDOTRANSFERASE PB2B2.05-RELATED"/>
    <property type="match status" value="1"/>
</dbReference>
<dbReference type="Pfam" id="PF07722">
    <property type="entry name" value="Peptidase_C26"/>
    <property type="match status" value="1"/>
</dbReference>
<dbReference type="InterPro" id="IPR029062">
    <property type="entry name" value="Class_I_gatase-like"/>
</dbReference>
<dbReference type="EMBL" id="JBHLUN010000017">
    <property type="protein sequence ID" value="MFC0410665.1"/>
    <property type="molecule type" value="Genomic_DNA"/>
</dbReference>
<proteinExistence type="predicted"/>
<protein>
    <submittedName>
        <fullName evidence="2">Gamma-glutamyl-gamma-aminobutyrate hydrolase family protein</fullName>
    </submittedName>
</protein>
<keyword evidence="2" id="KW-0378">Hydrolase</keyword>
<keyword evidence="3" id="KW-1185">Reference proteome</keyword>
<evidence type="ECO:0000313" key="2">
    <source>
        <dbReference type="EMBL" id="MFC0410665.1"/>
    </source>
</evidence>
<dbReference type="InterPro" id="IPR044668">
    <property type="entry name" value="PuuD-like"/>
</dbReference>
<evidence type="ECO:0000256" key="1">
    <source>
        <dbReference type="SAM" id="MobiDB-lite"/>
    </source>
</evidence>
<accession>A0ABV6JZ92</accession>
<dbReference type="PANTHER" id="PTHR43235">
    <property type="entry name" value="GLUTAMINE AMIDOTRANSFERASE PB2B2.05-RELATED"/>
    <property type="match status" value="1"/>
</dbReference>
<evidence type="ECO:0000313" key="3">
    <source>
        <dbReference type="Proteomes" id="UP001589865"/>
    </source>
</evidence>
<dbReference type="InterPro" id="IPR011697">
    <property type="entry name" value="Peptidase_C26"/>
</dbReference>
<organism evidence="2 3">
    <name type="scientific">Roseomonas elaeocarpi</name>
    <dbReference type="NCBI Taxonomy" id="907779"/>
    <lineage>
        <taxon>Bacteria</taxon>
        <taxon>Pseudomonadati</taxon>
        <taxon>Pseudomonadota</taxon>
        <taxon>Alphaproteobacteria</taxon>
        <taxon>Acetobacterales</taxon>
        <taxon>Roseomonadaceae</taxon>
        <taxon>Roseomonas</taxon>
    </lineage>
</organism>
<dbReference type="Gene3D" id="3.40.50.880">
    <property type="match status" value="1"/>
</dbReference>
<name>A0ABV6JZ92_9PROT</name>
<dbReference type="PROSITE" id="PS51273">
    <property type="entry name" value="GATASE_TYPE_1"/>
    <property type="match status" value="1"/>
</dbReference>
<dbReference type="CDD" id="cd01745">
    <property type="entry name" value="GATase1_2"/>
    <property type="match status" value="1"/>
</dbReference>
<dbReference type="Proteomes" id="UP001589865">
    <property type="component" value="Unassembled WGS sequence"/>
</dbReference>
<dbReference type="SUPFAM" id="SSF52317">
    <property type="entry name" value="Class I glutamine amidotransferase-like"/>
    <property type="match status" value="1"/>
</dbReference>